<protein>
    <submittedName>
        <fullName evidence="2">Uncharacterized protein</fullName>
    </submittedName>
</protein>
<keyword evidence="1" id="KW-1133">Transmembrane helix</keyword>
<evidence type="ECO:0000256" key="1">
    <source>
        <dbReference type="SAM" id="Phobius"/>
    </source>
</evidence>
<dbReference type="EMBL" id="HBUF01357688">
    <property type="protein sequence ID" value="CAG6718630.1"/>
    <property type="molecule type" value="Transcribed_RNA"/>
</dbReference>
<dbReference type="Pfam" id="PF06961">
    <property type="entry name" value="DUF1294"/>
    <property type="match status" value="1"/>
</dbReference>
<sequence>MELIMVMQNYLLRYFVFTWRFWYFFVIPGCVWYVYLDDKEAAEEQQRLRAQGRNEYRYRTPEKDLLTGTLISPIGAWLAMYISRHKVSKQKFWNGLYCSIFLHFCLYIYAKGEEWI</sequence>
<feature type="transmembrane region" description="Helical" evidence="1">
    <location>
        <begin position="92"/>
        <end position="110"/>
    </location>
</feature>
<feature type="transmembrane region" description="Helical" evidence="1">
    <location>
        <begin position="65"/>
        <end position="83"/>
    </location>
</feature>
<dbReference type="InterPro" id="IPR010718">
    <property type="entry name" value="DUF1294"/>
</dbReference>
<proteinExistence type="predicted"/>
<keyword evidence="1" id="KW-0472">Membrane</keyword>
<evidence type="ECO:0000313" key="2">
    <source>
        <dbReference type="EMBL" id="CAG6718630.1"/>
    </source>
</evidence>
<feature type="transmembrane region" description="Helical" evidence="1">
    <location>
        <begin position="12"/>
        <end position="35"/>
    </location>
</feature>
<organism evidence="2">
    <name type="scientific">Cacopsylla melanoneura</name>
    <dbReference type="NCBI Taxonomy" id="428564"/>
    <lineage>
        <taxon>Eukaryota</taxon>
        <taxon>Metazoa</taxon>
        <taxon>Ecdysozoa</taxon>
        <taxon>Arthropoda</taxon>
        <taxon>Hexapoda</taxon>
        <taxon>Insecta</taxon>
        <taxon>Pterygota</taxon>
        <taxon>Neoptera</taxon>
        <taxon>Paraneoptera</taxon>
        <taxon>Hemiptera</taxon>
        <taxon>Sternorrhyncha</taxon>
        <taxon>Psylloidea</taxon>
        <taxon>Psyllidae</taxon>
        <taxon>Psyllinae</taxon>
        <taxon>Cacopsylla</taxon>
    </lineage>
</organism>
<accession>A0A8D8V445</accession>
<keyword evidence="1" id="KW-0812">Transmembrane</keyword>
<dbReference type="AlphaFoldDB" id="A0A8D8V445"/>
<name>A0A8D8V445_9HEMI</name>
<reference evidence="2" key="1">
    <citation type="submission" date="2021-05" db="EMBL/GenBank/DDBJ databases">
        <authorList>
            <person name="Alioto T."/>
            <person name="Alioto T."/>
            <person name="Gomez Garrido J."/>
        </authorList>
    </citation>
    <scope>NUCLEOTIDE SEQUENCE</scope>
</reference>